<sequence>MARRARDSSGNPILVVAVALGLCVVGFVGVITQAVREQLSADAAPQPVAAAAAPSSAAPAPSAAASPAGLVPGASPRAGATRSATPRPGRPRAGAPRTPFYSTCAQVRAAGKAPLRRTDPGYRARLDTDGDGVACEAKQGAGRSPTPR</sequence>
<dbReference type="Pfam" id="PF05901">
    <property type="entry name" value="Excalibur"/>
    <property type="match status" value="1"/>
</dbReference>
<proteinExistence type="predicted"/>
<feature type="compositionally biased region" description="Low complexity" evidence="1">
    <location>
        <begin position="41"/>
        <end position="99"/>
    </location>
</feature>
<keyword evidence="2" id="KW-0812">Transmembrane</keyword>
<dbReference type="InterPro" id="IPR008613">
    <property type="entry name" value="Excalibur_Ca-bd_domain"/>
</dbReference>
<keyword evidence="2" id="KW-1133">Transmembrane helix</keyword>
<protein>
    <recommendedName>
        <fullName evidence="3">Excalibur calcium-binding domain-containing protein</fullName>
    </recommendedName>
</protein>
<evidence type="ECO:0000259" key="3">
    <source>
        <dbReference type="SMART" id="SM00894"/>
    </source>
</evidence>
<evidence type="ECO:0000256" key="2">
    <source>
        <dbReference type="SAM" id="Phobius"/>
    </source>
</evidence>
<keyword evidence="2" id="KW-0472">Membrane</keyword>
<gene>
    <name evidence="4" type="ORF">GCM10010124_11030</name>
</gene>
<accession>A0A8J3BHL5</accession>
<evidence type="ECO:0000256" key="1">
    <source>
        <dbReference type="SAM" id="MobiDB-lite"/>
    </source>
</evidence>
<dbReference type="RefSeq" id="WP_189113103.1">
    <property type="nucleotide sequence ID" value="NZ_BMQC01000003.1"/>
</dbReference>
<comment type="caution">
    <text evidence="4">The sequence shown here is derived from an EMBL/GenBank/DDBJ whole genome shotgun (WGS) entry which is preliminary data.</text>
</comment>
<feature type="transmembrane region" description="Helical" evidence="2">
    <location>
        <begin position="12"/>
        <end position="31"/>
    </location>
</feature>
<keyword evidence="5" id="KW-1185">Reference proteome</keyword>
<dbReference type="SMART" id="SM00894">
    <property type="entry name" value="Excalibur"/>
    <property type="match status" value="1"/>
</dbReference>
<dbReference type="EMBL" id="BMQC01000003">
    <property type="protein sequence ID" value="GGK20190.1"/>
    <property type="molecule type" value="Genomic_DNA"/>
</dbReference>
<feature type="domain" description="Excalibur calcium-binding" evidence="3">
    <location>
        <begin position="100"/>
        <end position="136"/>
    </location>
</feature>
<dbReference type="AlphaFoldDB" id="A0A8J3BHL5"/>
<dbReference type="Proteomes" id="UP000662200">
    <property type="component" value="Unassembled WGS sequence"/>
</dbReference>
<feature type="region of interest" description="Disordered" evidence="1">
    <location>
        <begin position="41"/>
        <end position="148"/>
    </location>
</feature>
<name>A0A8J3BHL5_9ACTN</name>
<organism evidence="4 5">
    <name type="scientific">Pilimelia terevasa</name>
    <dbReference type="NCBI Taxonomy" id="53372"/>
    <lineage>
        <taxon>Bacteria</taxon>
        <taxon>Bacillati</taxon>
        <taxon>Actinomycetota</taxon>
        <taxon>Actinomycetes</taxon>
        <taxon>Micromonosporales</taxon>
        <taxon>Micromonosporaceae</taxon>
        <taxon>Pilimelia</taxon>
    </lineage>
</organism>
<evidence type="ECO:0000313" key="5">
    <source>
        <dbReference type="Proteomes" id="UP000662200"/>
    </source>
</evidence>
<reference evidence="4" key="1">
    <citation type="journal article" date="2014" name="Int. J. Syst. Evol. Microbiol.">
        <title>Complete genome sequence of Corynebacterium casei LMG S-19264T (=DSM 44701T), isolated from a smear-ripened cheese.</title>
        <authorList>
            <consortium name="US DOE Joint Genome Institute (JGI-PGF)"/>
            <person name="Walter F."/>
            <person name="Albersmeier A."/>
            <person name="Kalinowski J."/>
            <person name="Ruckert C."/>
        </authorList>
    </citation>
    <scope>NUCLEOTIDE SEQUENCE</scope>
    <source>
        <strain evidence="4">JCM 3091</strain>
    </source>
</reference>
<feature type="compositionally biased region" description="Basic and acidic residues" evidence="1">
    <location>
        <begin position="116"/>
        <end position="128"/>
    </location>
</feature>
<reference evidence="4" key="2">
    <citation type="submission" date="2020-09" db="EMBL/GenBank/DDBJ databases">
        <authorList>
            <person name="Sun Q."/>
            <person name="Ohkuma M."/>
        </authorList>
    </citation>
    <scope>NUCLEOTIDE SEQUENCE</scope>
    <source>
        <strain evidence="4">JCM 3091</strain>
    </source>
</reference>
<evidence type="ECO:0000313" key="4">
    <source>
        <dbReference type="EMBL" id="GGK20190.1"/>
    </source>
</evidence>